<gene>
    <name evidence="3" type="ORF">ISS97_10910</name>
</gene>
<evidence type="ECO:0000256" key="1">
    <source>
        <dbReference type="SAM" id="SignalP"/>
    </source>
</evidence>
<feature type="domain" description="Lipid/polyisoprenoid-binding YceI-like" evidence="2">
    <location>
        <begin position="34"/>
        <end position="199"/>
    </location>
</feature>
<dbReference type="Pfam" id="PF04264">
    <property type="entry name" value="YceI"/>
    <property type="match status" value="1"/>
</dbReference>
<accession>A0ABW8K4M3</accession>
<sequence>MFAKTYFALRTVGMASFMAAAVGGMSGAHASAATYSIDPMHTYPSFEADHFGGLSTWRGKFNSSSGKVTLDKAAGTGSVEITVDASSVDFGLDKMNEVARGPELFDVAKYPKAVYKGKLTDFVNGAPTKVVGELTLHGVTKPLDLTIHSFKCTQHPMFKRDWCGADASASFQRDAFGITGGKDYGFKMDVALRIQVEAVIDEAPEAKKVALATPAQ</sequence>
<dbReference type="InterPro" id="IPR007372">
    <property type="entry name" value="Lipid/polyisoprenoid-bd_YceI"/>
</dbReference>
<dbReference type="Proteomes" id="UP001620408">
    <property type="component" value="Unassembled WGS sequence"/>
</dbReference>
<feature type="signal peptide" evidence="1">
    <location>
        <begin position="1"/>
        <end position="30"/>
    </location>
</feature>
<comment type="caution">
    <text evidence="3">The sequence shown here is derived from an EMBL/GenBank/DDBJ whole genome shotgun (WGS) entry which is preliminary data.</text>
</comment>
<dbReference type="SUPFAM" id="SSF101874">
    <property type="entry name" value="YceI-like"/>
    <property type="match status" value="1"/>
</dbReference>
<dbReference type="PANTHER" id="PTHR34406">
    <property type="entry name" value="PROTEIN YCEI"/>
    <property type="match status" value="1"/>
</dbReference>
<dbReference type="RefSeq" id="WP_379986663.1">
    <property type="nucleotide sequence ID" value="NZ_JADIKD010000010.1"/>
</dbReference>
<evidence type="ECO:0000259" key="2">
    <source>
        <dbReference type="SMART" id="SM00867"/>
    </source>
</evidence>
<evidence type="ECO:0000313" key="4">
    <source>
        <dbReference type="Proteomes" id="UP001620408"/>
    </source>
</evidence>
<proteinExistence type="predicted"/>
<name>A0ABW8K4M3_9GAMM</name>
<keyword evidence="4" id="KW-1185">Reference proteome</keyword>
<dbReference type="EMBL" id="JADIKD010000010">
    <property type="protein sequence ID" value="MFK2917771.1"/>
    <property type="molecule type" value="Genomic_DNA"/>
</dbReference>
<reference evidence="3 4" key="1">
    <citation type="submission" date="2020-10" db="EMBL/GenBank/DDBJ databases">
        <title>Phylogeny of dyella-like bacteria.</title>
        <authorList>
            <person name="Fu J."/>
        </authorList>
    </citation>
    <scope>NUCLEOTIDE SEQUENCE [LARGE SCALE GENOMIC DNA]</scope>
    <source>
        <strain evidence="3 4">BB4</strain>
    </source>
</reference>
<dbReference type="SMART" id="SM00867">
    <property type="entry name" value="YceI"/>
    <property type="match status" value="1"/>
</dbReference>
<dbReference type="PANTHER" id="PTHR34406:SF2">
    <property type="entry name" value="PERIPLASMIC PROTEIN"/>
    <property type="match status" value="1"/>
</dbReference>
<protein>
    <submittedName>
        <fullName evidence="3">Polyisoprenoid-binding protein</fullName>
    </submittedName>
</protein>
<feature type="chain" id="PRO_5045774067" evidence="1">
    <location>
        <begin position="31"/>
        <end position="216"/>
    </location>
</feature>
<dbReference type="InterPro" id="IPR036761">
    <property type="entry name" value="TTHA0802/YceI-like_sf"/>
</dbReference>
<evidence type="ECO:0000313" key="3">
    <source>
        <dbReference type="EMBL" id="MFK2917771.1"/>
    </source>
</evidence>
<organism evidence="3 4">
    <name type="scientific">Dyella koreensis</name>
    <dbReference type="NCBI Taxonomy" id="311235"/>
    <lineage>
        <taxon>Bacteria</taxon>
        <taxon>Pseudomonadati</taxon>
        <taxon>Pseudomonadota</taxon>
        <taxon>Gammaproteobacteria</taxon>
        <taxon>Lysobacterales</taxon>
        <taxon>Rhodanobacteraceae</taxon>
        <taxon>Dyella</taxon>
    </lineage>
</organism>
<keyword evidence="1" id="KW-0732">Signal</keyword>
<dbReference type="Gene3D" id="2.40.128.110">
    <property type="entry name" value="Lipid/polyisoprenoid-binding, YceI-like"/>
    <property type="match status" value="1"/>
</dbReference>